<feature type="region of interest" description="Disordered" evidence="2">
    <location>
        <begin position="104"/>
        <end position="167"/>
    </location>
</feature>
<evidence type="ECO:0000256" key="1">
    <source>
        <dbReference type="SAM" id="Coils"/>
    </source>
</evidence>
<evidence type="ECO:0000313" key="5">
    <source>
        <dbReference type="Proteomes" id="UP001054902"/>
    </source>
</evidence>
<feature type="region of interest" description="Disordered" evidence="2">
    <location>
        <begin position="393"/>
        <end position="476"/>
    </location>
</feature>
<evidence type="ECO:0000313" key="4">
    <source>
        <dbReference type="EMBL" id="GFH48014.1"/>
    </source>
</evidence>
<reference evidence="4 5" key="1">
    <citation type="journal article" date="2021" name="Sci. Rep.">
        <title>The genome of the diatom Chaetoceros tenuissimus carries an ancient integrated fragment of an extant virus.</title>
        <authorList>
            <person name="Hongo Y."/>
            <person name="Kimura K."/>
            <person name="Takaki Y."/>
            <person name="Yoshida Y."/>
            <person name="Baba S."/>
            <person name="Kobayashi G."/>
            <person name="Nagasaki K."/>
            <person name="Hano T."/>
            <person name="Tomaru Y."/>
        </authorList>
    </citation>
    <scope>NUCLEOTIDE SEQUENCE [LARGE SCALE GENOMIC DNA]</scope>
    <source>
        <strain evidence="4 5">NIES-3715</strain>
    </source>
</reference>
<feature type="compositionally biased region" description="Low complexity" evidence="2">
    <location>
        <begin position="393"/>
        <end position="407"/>
    </location>
</feature>
<feature type="region of interest" description="Disordered" evidence="2">
    <location>
        <begin position="1056"/>
        <end position="1080"/>
    </location>
</feature>
<evidence type="ECO:0000259" key="3">
    <source>
        <dbReference type="Pfam" id="PF18974"/>
    </source>
</evidence>
<dbReference type="InterPro" id="IPR043764">
    <property type="entry name" value="DUF5710"/>
</dbReference>
<feature type="compositionally biased region" description="Basic and acidic residues" evidence="2">
    <location>
        <begin position="260"/>
        <end position="275"/>
    </location>
</feature>
<evidence type="ECO:0000256" key="2">
    <source>
        <dbReference type="SAM" id="MobiDB-lite"/>
    </source>
</evidence>
<feature type="compositionally biased region" description="Basic and acidic residues" evidence="2">
    <location>
        <begin position="415"/>
        <end position="428"/>
    </location>
</feature>
<feature type="compositionally biased region" description="Acidic residues" evidence="2">
    <location>
        <begin position="1063"/>
        <end position="1079"/>
    </location>
</feature>
<protein>
    <recommendedName>
        <fullName evidence="3">DUF5710 domain-containing protein</fullName>
    </recommendedName>
</protein>
<feature type="compositionally biased region" description="Basic and acidic residues" evidence="2">
    <location>
        <begin position="121"/>
        <end position="130"/>
    </location>
</feature>
<feature type="domain" description="DUF5710" evidence="3">
    <location>
        <begin position="3"/>
        <end position="49"/>
    </location>
</feature>
<feature type="domain" description="DUF5710" evidence="3">
    <location>
        <begin position="52"/>
        <end position="96"/>
    </location>
</feature>
<organism evidence="4 5">
    <name type="scientific">Chaetoceros tenuissimus</name>
    <dbReference type="NCBI Taxonomy" id="426638"/>
    <lineage>
        <taxon>Eukaryota</taxon>
        <taxon>Sar</taxon>
        <taxon>Stramenopiles</taxon>
        <taxon>Ochrophyta</taxon>
        <taxon>Bacillariophyta</taxon>
        <taxon>Coscinodiscophyceae</taxon>
        <taxon>Chaetocerotophycidae</taxon>
        <taxon>Chaetocerotales</taxon>
        <taxon>Chaetocerotaceae</taxon>
        <taxon>Chaetoceros</taxon>
    </lineage>
</organism>
<gene>
    <name evidence="4" type="ORF">CTEN210_04490</name>
</gene>
<feature type="region of interest" description="Disordered" evidence="2">
    <location>
        <begin position="226"/>
        <end position="289"/>
    </location>
</feature>
<dbReference type="EMBL" id="BLLK01000025">
    <property type="protein sequence ID" value="GFH48014.1"/>
    <property type="molecule type" value="Genomic_DNA"/>
</dbReference>
<feature type="compositionally biased region" description="Polar residues" evidence="2">
    <location>
        <begin position="104"/>
        <end position="118"/>
    </location>
</feature>
<dbReference type="AlphaFoldDB" id="A0AAD3CNP7"/>
<dbReference type="Pfam" id="PF18974">
    <property type="entry name" value="DUF5710"/>
    <property type="match status" value="2"/>
</dbReference>
<name>A0AAD3CNP7_9STRA</name>
<feature type="region of interest" description="Disordered" evidence="2">
    <location>
        <begin position="888"/>
        <end position="911"/>
    </location>
</feature>
<feature type="compositionally biased region" description="Polar residues" evidence="2">
    <location>
        <begin position="435"/>
        <end position="446"/>
    </location>
</feature>
<keyword evidence="1" id="KW-0175">Coiled coil</keyword>
<keyword evidence="5" id="KW-1185">Reference proteome</keyword>
<feature type="compositionally biased region" description="Basic and acidic residues" evidence="2">
    <location>
        <begin position="142"/>
        <end position="151"/>
    </location>
</feature>
<feature type="coiled-coil region" evidence="1">
    <location>
        <begin position="701"/>
        <end position="754"/>
    </location>
</feature>
<dbReference type="Proteomes" id="UP001054902">
    <property type="component" value="Unassembled WGS sequence"/>
</dbReference>
<accession>A0AAD3CNP7</accession>
<feature type="compositionally biased region" description="Acidic residues" evidence="2">
    <location>
        <begin position="895"/>
        <end position="905"/>
    </location>
</feature>
<comment type="caution">
    <text evidence="4">The sequence shown here is derived from an EMBL/GenBank/DDBJ whole genome shotgun (WGS) entry which is preliminary data.</text>
</comment>
<feature type="compositionally biased region" description="Low complexity" evidence="2">
    <location>
        <begin position="457"/>
        <end position="469"/>
    </location>
</feature>
<sequence>MSRVYLESCPFSEKDAAKKAGARWDGQERKWYVPPNKMDSLELFNKWRPRGRMYLNCSYQDKDRAKAKGAKWDAECKKWFFIPNKNRTEDQFKEWLVVPNQNAVQATPTKQSPAQIKSSPKKAEKIKEVLKATPTKQMSSPKKADKKKDTDVNATQKQSKKASTPLAILPRINQDMTISELQTECRARNPSIKGISNKSKQWLLDHLGIGSIWVAAMSDKEPLDPSFSIKTTASSPKKSKSPSKSKDESDTKKRKLKSSQQDETKKKSKKKEDKAPVAVKDASSSSSSSYPIISTTLTVGQLRHEMHHRNPSVKGTSNKSKQWFLDQLGVGSVWTSSPDTVEDWASYPTISDSMTIPQLSYELLSRTPTQKGLSGKNKTWFLEQLGVGSVWTTGKGVASSSKSSSDTKTVKSKQHTKDLASKVSSDKMKAKRVQQDTVSSASTGQKPNKKARKVDPKSTSSSSVHPSKQQVKKENMNKECYQNNIATLEPDVPASSSKVATTQKTEKKLKPTASINAPPLAAKPLAVTSSTQKAISKVKKVVKKEASIHPTVTSSSSQQSAVPIVTKAMTIVQLKEECKVRDPEVACSSKNKTWLLEYLGMGSELEGSSEWMAKKKKQLKDLHIHKSNCHCHPLADSSQLPHSQRFPRGTRSHVRRYQLASCDIEHRHICTRNVFRTCLDCDFDICKACFQIECLPEQEKRAYLTKKYEEMRREQDRAEEARRQQYERDRIRREQEEKKRKEKLRRKYERYLAKFSEVVKHPRPENLNRENRLKYTVWKSCGYDNDRWHSYEGPPEKNFDSSFDSLDEANQRVKYVFYFKNEWGLGKEEMHAESNFVSQDGVRFMQCCPDDSERWTVSVVPSGAFDFINFDNFDESDWNLNPNANKSRYSHHDDCSEDDMDDDSYEGTSKSSKKALKEFHHSIINPSPRNTDFRNTLKYTVWKSHVSSGERYHGICDRDFDSSYDTLDEANQRVKYVFLYKNGNSDYGEEPYVEIDATHKKEGTRFMTTGTQDYGDEWTVSAIPSEAFKYIQQDVGDESFHRPRVRDTVGCFFGRETHHNDQSTDEELSDHDEDSDDDQNGIICYF</sequence>
<proteinExistence type="predicted"/>